<comment type="similarity">
    <text evidence="1">Belongs to the small Tim family.</text>
</comment>
<accession>A9UUJ7</accession>
<dbReference type="SUPFAM" id="SSF144122">
    <property type="entry name" value="Tim10-like"/>
    <property type="match status" value="1"/>
</dbReference>
<dbReference type="InterPro" id="IPR004217">
    <property type="entry name" value="Tim10-like"/>
</dbReference>
<keyword evidence="1" id="KW-0653">Protein transport</keyword>
<keyword evidence="1" id="KW-0811">Translocation</keyword>
<dbReference type="AlphaFoldDB" id="A9UUJ7"/>
<dbReference type="STRING" id="81824.A9UUJ7"/>
<comment type="subcellular location">
    <subcellularLocation>
        <location evidence="1">Mitochondrion inner membrane</location>
        <topology evidence="1">Peripheral membrane protein</topology>
        <orientation evidence="1">Intermembrane side</orientation>
    </subcellularLocation>
</comment>
<keyword evidence="1" id="KW-1015">Disulfide bond</keyword>
<proteinExistence type="inferred from homology"/>
<dbReference type="GeneID" id="5889568"/>
<dbReference type="InterPro" id="IPR035427">
    <property type="entry name" value="Tim10-like_dom_sf"/>
</dbReference>
<dbReference type="FunCoup" id="A9UUJ7">
    <property type="interactions" value="951"/>
</dbReference>
<keyword evidence="1" id="KW-0472">Membrane</keyword>
<comment type="function">
    <text evidence="1">Mitochondrial intermembrane chaperone that participates in the import and insertion of some multi-pass transmembrane proteins into the mitochondrial inner membrane. Also required for the transfer of beta-barrel precursors from the TOM complex to the sorting and assembly machinery (SAM complex) of the outer membrane. Acts as a chaperone-like protein that protects the hydrophobic precursors from aggregation and guide them through the mitochondrial intermembrane space.</text>
</comment>
<keyword evidence="1" id="KW-0813">Transport</keyword>
<name>A9UUJ7_MONBE</name>
<feature type="domain" description="Tim10-like" evidence="2">
    <location>
        <begin position="10"/>
        <end position="76"/>
    </location>
</feature>
<evidence type="ECO:0000259" key="2">
    <source>
        <dbReference type="Pfam" id="PF02953"/>
    </source>
</evidence>
<dbReference type="Gene3D" id="1.10.287.810">
    <property type="entry name" value="Mitochondrial import inner membrane translocase subunit tim13 like domains"/>
    <property type="match status" value="1"/>
</dbReference>
<evidence type="ECO:0000256" key="1">
    <source>
        <dbReference type="RuleBase" id="RU367043"/>
    </source>
</evidence>
<organism evidence="3 4">
    <name type="scientific">Monosiga brevicollis</name>
    <name type="common">Choanoflagellate</name>
    <dbReference type="NCBI Taxonomy" id="81824"/>
    <lineage>
        <taxon>Eukaryota</taxon>
        <taxon>Choanoflagellata</taxon>
        <taxon>Craspedida</taxon>
        <taxon>Salpingoecidae</taxon>
        <taxon>Monosiga</taxon>
    </lineage>
</organism>
<keyword evidence="1" id="KW-0999">Mitochondrion inner membrane</keyword>
<dbReference type="eggNOG" id="KOG3489">
    <property type="taxonomic scope" value="Eukaryota"/>
</dbReference>
<reference evidence="3 4" key="1">
    <citation type="journal article" date="2008" name="Nature">
        <title>The genome of the choanoflagellate Monosiga brevicollis and the origin of metazoans.</title>
        <authorList>
            <consortium name="JGI Sequencing"/>
            <person name="King N."/>
            <person name="Westbrook M.J."/>
            <person name="Young S.L."/>
            <person name="Kuo A."/>
            <person name="Abedin M."/>
            <person name="Chapman J."/>
            <person name="Fairclough S."/>
            <person name="Hellsten U."/>
            <person name="Isogai Y."/>
            <person name="Letunic I."/>
            <person name="Marr M."/>
            <person name="Pincus D."/>
            <person name="Putnam N."/>
            <person name="Rokas A."/>
            <person name="Wright K.J."/>
            <person name="Zuzow R."/>
            <person name="Dirks W."/>
            <person name="Good M."/>
            <person name="Goodstein D."/>
            <person name="Lemons D."/>
            <person name="Li W."/>
            <person name="Lyons J.B."/>
            <person name="Morris A."/>
            <person name="Nichols S."/>
            <person name="Richter D.J."/>
            <person name="Salamov A."/>
            <person name="Bork P."/>
            <person name="Lim W.A."/>
            <person name="Manning G."/>
            <person name="Miller W.T."/>
            <person name="McGinnis W."/>
            <person name="Shapiro H."/>
            <person name="Tjian R."/>
            <person name="Grigoriev I.V."/>
            <person name="Rokhsar D."/>
        </authorList>
    </citation>
    <scope>NUCLEOTIDE SEQUENCE [LARGE SCALE GENOMIC DNA]</scope>
    <source>
        <strain evidence="4">MX1 / ATCC 50154</strain>
    </source>
</reference>
<keyword evidence="1" id="KW-0143">Chaperone</keyword>
<dbReference type="Pfam" id="PF02953">
    <property type="entry name" value="zf-Tim10_DDP"/>
    <property type="match status" value="1"/>
</dbReference>
<dbReference type="GO" id="GO:0005743">
    <property type="term" value="C:mitochondrial inner membrane"/>
    <property type="evidence" value="ECO:0007669"/>
    <property type="project" value="UniProtKB-SubCell"/>
</dbReference>
<evidence type="ECO:0000313" key="4">
    <source>
        <dbReference type="Proteomes" id="UP000001357"/>
    </source>
</evidence>
<dbReference type="GO" id="GO:0015031">
    <property type="term" value="P:protein transport"/>
    <property type="evidence" value="ECO:0007669"/>
    <property type="project" value="UniProtKB-KW"/>
</dbReference>
<protein>
    <recommendedName>
        <fullName evidence="1">Mitochondrial import inner membrane translocase subunit</fullName>
    </recommendedName>
</protein>
<dbReference type="Proteomes" id="UP000001357">
    <property type="component" value="Unassembled WGS sequence"/>
</dbReference>
<dbReference type="OMA" id="TRTEACF"/>
<keyword evidence="1" id="KW-0496">Mitochondrion</keyword>
<comment type="domain">
    <text evidence="1">The twin CX3C motif contains 4 conserved Cys residues that form 2 disulfide bonds in the mitochondrial intermembrane space.</text>
</comment>
<dbReference type="RefSeq" id="XP_001744212.1">
    <property type="nucleotide sequence ID" value="XM_001744160.1"/>
</dbReference>
<keyword evidence="4" id="KW-1185">Reference proteome</keyword>
<sequence>MSNDPEIQRFMEQQTAAARVSAASLGFAEMCFEKCVDRIGSKEISSSGDSRTASCMSNCVSRFLDTSELLLQHIQSKAT</sequence>
<comment type="subunit">
    <text evidence="1">Heterohexamer.</text>
</comment>
<gene>
    <name evidence="3" type="ORF">MONBRDRAFT_15640</name>
</gene>
<evidence type="ECO:0000313" key="3">
    <source>
        <dbReference type="EMBL" id="EDQ90915.1"/>
    </source>
</evidence>
<dbReference type="InParanoid" id="A9UUJ7"/>
<dbReference type="KEGG" id="mbr:MONBRDRAFT_15640"/>
<dbReference type="EMBL" id="CH991546">
    <property type="protein sequence ID" value="EDQ90915.1"/>
    <property type="molecule type" value="Genomic_DNA"/>
</dbReference>